<evidence type="ECO:0000313" key="10">
    <source>
        <dbReference type="Proteomes" id="UP001652680"/>
    </source>
</evidence>
<protein>
    <recommendedName>
        <fullName evidence="6">Eukaryotic translation initiation factor 3 subunit p66</fullName>
    </recommendedName>
</protein>
<dbReference type="EnsemblMetazoa" id="XM_044458957.1">
    <property type="protein sequence ID" value="XP_044314892.1"/>
    <property type="gene ID" value="LOC108047839"/>
</dbReference>
<dbReference type="PROSITE" id="PS50240">
    <property type="entry name" value="TRYPSIN_DOM"/>
    <property type="match status" value="1"/>
</dbReference>
<dbReference type="SMART" id="SM00020">
    <property type="entry name" value="Tryp_SPc"/>
    <property type="match status" value="1"/>
</dbReference>
<dbReference type="PANTHER" id="PTHR12399">
    <property type="entry name" value="EUKARYOTIC TRANSLATION INITIATION FACTOR 3 SUBUNIT 7"/>
    <property type="match status" value="1"/>
</dbReference>
<dbReference type="RefSeq" id="XP_044314892.1">
    <property type="nucleotide sequence ID" value="XM_044458957.1"/>
</dbReference>
<name>A0ABM5J7V4_DRORH</name>
<feature type="domain" description="Peptidase S1" evidence="8">
    <location>
        <begin position="38"/>
        <end position="340"/>
    </location>
</feature>
<keyword evidence="1" id="KW-0963">Cytoplasm</keyword>
<evidence type="ECO:0000256" key="4">
    <source>
        <dbReference type="ARBA" id="ARBA00022917"/>
    </source>
</evidence>
<dbReference type="InterPro" id="IPR033116">
    <property type="entry name" value="TRYPSIN_SER"/>
</dbReference>
<evidence type="ECO:0000259" key="8">
    <source>
        <dbReference type="PROSITE" id="PS50240"/>
    </source>
</evidence>
<reference evidence="10" key="1">
    <citation type="journal article" date="2021" name="Elife">
        <title>Highly contiguous assemblies of 101 drosophilid genomes.</title>
        <authorList>
            <person name="Kim B.Y."/>
            <person name="Wang J.R."/>
            <person name="Miller D.E."/>
            <person name="Barmina O."/>
            <person name="Delaney E."/>
            <person name="Thompson A."/>
            <person name="Comeault A.A."/>
            <person name="Peede D."/>
            <person name="D'Agostino E.R."/>
            <person name="Pelaez J."/>
            <person name="Aguilar J.M."/>
            <person name="Haji D."/>
            <person name="Matsunaga T."/>
            <person name="Armstrong E.E."/>
            <person name="Zych M."/>
            <person name="Ogawa Y."/>
            <person name="Stamenkovic-Radak M."/>
            <person name="Jelic M."/>
            <person name="Veselinovic M.S."/>
            <person name="Tanaskovic M."/>
            <person name="Eric P."/>
            <person name="Gao J.J."/>
            <person name="Katoh T.K."/>
            <person name="Toda M.J."/>
            <person name="Watabe H."/>
            <person name="Watada M."/>
            <person name="Davis J.S."/>
            <person name="Moyle L.C."/>
            <person name="Manoli G."/>
            <person name="Bertolini E."/>
            <person name="Kostal V."/>
            <person name="Hawley R.S."/>
            <person name="Takahashi A."/>
            <person name="Jones C.D."/>
            <person name="Price D.K."/>
            <person name="Whiteman N."/>
            <person name="Kopp A."/>
            <person name="Matute D.R."/>
            <person name="Petrov D.A."/>
        </authorList>
    </citation>
    <scope>NUCLEOTIDE SEQUENCE [LARGE SCALE GENOMIC DNA]</scope>
</reference>
<evidence type="ECO:0000256" key="2">
    <source>
        <dbReference type="ARBA" id="ARBA00022540"/>
    </source>
</evidence>
<keyword evidence="10" id="KW-1185">Reference proteome</keyword>
<evidence type="ECO:0000256" key="3">
    <source>
        <dbReference type="ARBA" id="ARBA00022884"/>
    </source>
</evidence>
<keyword evidence="7" id="KW-0378">Hydrolase</keyword>
<dbReference type="PROSITE" id="PS00134">
    <property type="entry name" value="TRYPSIN_HIS"/>
    <property type="match status" value="1"/>
</dbReference>
<dbReference type="InterPro" id="IPR009003">
    <property type="entry name" value="Peptidase_S1_PA"/>
</dbReference>
<dbReference type="PROSITE" id="PS00135">
    <property type="entry name" value="TRYPSIN_SER"/>
    <property type="match status" value="1"/>
</dbReference>
<keyword evidence="3" id="KW-0694">RNA-binding</keyword>
<dbReference type="InterPro" id="IPR018114">
    <property type="entry name" value="TRYPSIN_HIS"/>
</dbReference>
<keyword evidence="4" id="KW-0648">Protein biosynthesis</keyword>
<dbReference type="InterPro" id="IPR001254">
    <property type="entry name" value="Trypsin_dom"/>
</dbReference>
<dbReference type="GeneID" id="108047839"/>
<organism evidence="9 10">
    <name type="scientific">Drosophila rhopaloa</name>
    <name type="common">Fruit fly</name>
    <dbReference type="NCBI Taxonomy" id="1041015"/>
    <lineage>
        <taxon>Eukaryota</taxon>
        <taxon>Metazoa</taxon>
        <taxon>Ecdysozoa</taxon>
        <taxon>Arthropoda</taxon>
        <taxon>Hexapoda</taxon>
        <taxon>Insecta</taxon>
        <taxon>Pterygota</taxon>
        <taxon>Neoptera</taxon>
        <taxon>Endopterygota</taxon>
        <taxon>Diptera</taxon>
        <taxon>Brachycera</taxon>
        <taxon>Muscomorpha</taxon>
        <taxon>Ephydroidea</taxon>
        <taxon>Drosophilidae</taxon>
        <taxon>Drosophila</taxon>
        <taxon>Sophophora</taxon>
    </lineage>
</organism>
<dbReference type="InterPro" id="IPR007783">
    <property type="entry name" value="eIF3d"/>
</dbReference>
<dbReference type="InterPro" id="IPR043504">
    <property type="entry name" value="Peptidase_S1_PA_chymotrypsin"/>
</dbReference>
<keyword evidence="7" id="KW-0720">Serine protease</keyword>
<dbReference type="PRINTS" id="PR00722">
    <property type="entry name" value="CHYMOTRYPSIN"/>
</dbReference>
<evidence type="ECO:0000256" key="7">
    <source>
        <dbReference type="RuleBase" id="RU363034"/>
    </source>
</evidence>
<dbReference type="Pfam" id="PF00089">
    <property type="entry name" value="Trypsin"/>
    <property type="match status" value="1"/>
</dbReference>
<proteinExistence type="predicted"/>
<evidence type="ECO:0000256" key="5">
    <source>
        <dbReference type="ARBA" id="ARBA00023157"/>
    </source>
</evidence>
<dbReference type="Gene3D" id="2.40.10.10">
    <property type="entry name" value="Trypsin-like serine proteases"/>
    <property type="match status" value="2"/>
</dbReference>
<sequence length="530" mass="59669">MFIIKRFCDVGGYCCPAESGDFLPDPPTCGKTPAVPRIMNGKEVQLNSLPWMALLIYQNRKTLWRYSTTMCAGSLINSRYVLTAAHCLYPAGDYIKSVRLGEHDTSTNPDTVVLSNGGRKTAPPYLEVNVEDVVRHHNFYEHEKIYINDIALLRLELPVRYTREIRPICLLPDYHFANNYFENSSLRIAGWGASHIQSNKVLLSGNVKGLNPSECQKLHFRRDIHICAGGQDGTDTCKGDSGGPLMATMGTSYNEFVYLAGITSYGSSECGWRPGADISNIFRSPRNLAIEATFINHNFSQQVLKTGDQEAKYKFDETNPFISEDEDIQVASVGYRYKNWELGSDIVLVARCEHDGVLQTPSGEPQFMSIKALNEWDSKLANGVEWRQKLDTQRGAVLANELRNNACKLAKWTVQAVLAGSDQLKLGYVSRINPRDHSRHVILGTQQFKPHEFATQINLSMDNAWGVLRCIIDLVMKQKDGKYLIMKDPNKPIIRLYDIPDNTFDSDDSDDGEGDDEGFQQVYNYAHNKI</sequence>
<keyword evidence="2" id="KW-0396">Initiation factor</keyword>
<evidence type="ECO:0000256" key="1">
    <source>
        <dbReference type="ARBA" id="ARBA00022490"/>
    </source>
</evidence>
<evidence type="ECO:0000313" key="9">
    <source>
        <dbReference type="EnsemblMetazoa" id="XP_044314892.1"/>
    </source>
</evidence>
<evidence type="ECO:0000256" key="6">
    <source>
        <dbReference type="ARBA" id="ARBA00033202"/>
    </source>
</evidence>
<dbReference type="Proteomes" id="UP001652680">
    <property type="component" value="Unassembled WGS sequence"/>
</dbReference>
<dbReference type="CDD" id="cd00190">
    <property type="entry name" value="Tryp_SPc"/>
    <property type="match status" value="1"/>
</dbReference>
<accession>A0ABM5J7V4</accession>
<keyword evidence="5" id="KW-1015">Disulfide bond</keyword>
<dbReference type="InterPro" id="IPR001314">
    <property type="entry name" value="Peptidase_S1A"/>
</dbReference>
<dbReference type="SUPFAM" id="SSF50494">
    <property type="entry name" value="Trypsin-like serine proteases"/>
    <property type="match status" value="1"/>
</dbReference>
<dbReference type="Pfam" id="PF05091">
    <property type="entry name" value="eIF-3_zeta"/>
    <property type="match status" value="1"/>
</dbReference>
<dbReference type="PANTHER" id="PTHR12399:SF0">
    <property type="entry name" value="EUKARYOTIC TRANSLATION INITIATION FACTOR 3 SUBUNIT D"/>
    <property type="match status" value="1"/>
</dbReference>
<keyword evidence="7" id="KW-0645">Protease</keyword>
<reference evidence="9" key="2">
    <citation type="submission" date="2025-05" db="UniProtKB">
        <authorList>
            <consortium name="EnsemblMetazoa"/>
        </authorList>
    </citation>
    <scope>IDENTIFICATION</scope>
</reference>